<dbReference type="InterPro" id="IPR015422">
    <property type="entry name" value="PyrdxlP-dep_Trfase_small"/>
</dbReference>
<evidence type="ECO:0000313" key="13">
    <source>
        <dbReference type="EMBL" id="HIV09038.1"/>
    </source>
</evidence>
<dbReference type="AlphaFoldDB" id="A0A9D1NME2"/>
<feature type="binding site" evidence="11">
    <location>
        <begin position="77"/>
        <end position="78"/>
    </location>
    <ligand>
        <name>pyridoxal 5'-phosphate</name>
        <dbReference type="ChEBI" id="CHEBI:597326"/>
    </ligand>
</feature>
<dbReference type="Gene3D" id="3.40.640.10">
    <property type="entry name" value="Type I PLP-dependent aspartate aminotransferase-like (Major domain)"/>
    <property type="match status" value="1"/>
</dbReference>
<reference evidence="13" key="1">
    <citation type="submission" date="2020-10" db="EMBL/GenBank/DDBJ databases">
        <authorList>
            <person name="Gilroy R."/>
        </authorList>
    </citation>
    <scope>NUCLEOTIDE SEQUENCE</scope>
    <source>
        <strain evidence="13">35461</strain>
    </source>
</reference>
<accession>A0A9D1NME2</accession>
<dbReference type="GO" id="GO:0005737">
    <property type="term" value="C:cytoplasm"/>
    <property type="evidence" value="ECO:0007669"/>
    <property type="project" value="UniProtKB-SubCell"/>
</dbReference>
<dbReference type="HAMAP" id="MF_00160">
    <property type="entry name" value="SerC_aminotrans_5"/>
    <property type="match status" value="1"/>
</dbReference>
<comment type="function">
    <text evidence="11">Catalyzes the reversible conversion of 3-phosphohydroxypyruvate to phosphoserine and of 3-hydroxy-2-oxo-4-phosphonooxybutanoate to phosphohydroxythreonine.</text>
</comment>
<dbReference type="InterPro" id="IPR015424">
    <property type="entry name" value="PyrdxlP-dep_Trfase"/>
</dbReference>
<feature type="binding site" evidence="11">
    <location>
        <position position="160"/>
    </location>
    <ligand>
        <name>pyridoxal 5'-phosphate</name>
        <dbReference type="ChEBI" id="CHEBI:597326"/>
    </ligand>
</feature>
<evidence type="ECO:0000256" key="5">
    <source>
        <dbReference type="ARBA" id="ARBA00022679"/>
    </source>
</evidence>
<feature type="domain" description="Aminotransferase class V" evidence="12">
    <location>
        <begin position="6"/>
        <end position="335"/>
    </location>
</feature>
<sequence>MKPHVHNFCAGPAMVPPEVLEALRADLCDWQGLGRTVLEVSHRTEAYRELQARVIANLRTLLGLGEDYEILLLQGGASGQFAMLPYNFLRAGAAADYVVRGYWGEKAARQAARVGTVHVLREPAEWTPGAVYAHVTTNETIAGTRLPETFPLPEAPLCADMSSDILAAPRDYRRYALFYAGAQKNLGVAGLAVVAAQHDFLSQARRNLPAAFCYLEHAHADGLYHTPNAFAVDALFHVTEWLLREGPQRVWERNARKAERLYAELDASPFWRPLAPKAERSLTNVTFRLPTAALEEAFLAQAEERGLVALRGHRALGGIRASLYNALPEAAVEALVAFMRDFARDNA</sequence>
<feature type="binding site" evidence="11">
    <location>
        <position position="183"/>
    </location>
    <ligand>
        <name>pyridoxal 5'-phosphate</name>
        <dbReference type="ChEBI" id="CHEBI:597326"/>
    </ligand>
</feature>
<organism evidence="13 14">
    <name type="scientific">Candidatus Spyradenecus faecavium</name>
    <dbReference type="NCBI Taxonomy" id="2840947"/>
    <lineage>
        <taxon>Bacteria</taxon>
        <taxon>Pseudomonadati</taxon>
        <taxon>Lentisphaerota</taxon>
        <taxon>Lentisphaeria</taxon>
        <taxon>Lentisphaerales</taxon>
        <taxon>Lentisphaeraceae</taxon>
        <taxon>Lentisphaeraceae incertae sedis</taxon>
        <taxon>Candidatus Spyradenecus</taxon>
    </lineage>
</organism>
<comment type="cofactor">
    <cofactor evidence="11">
        <name>pyridoxal 5'-phosphate</name>
        <dbReference type="ChEBI" id="CHEBI:597326"/>
    </cofactor>
    <text evidence="11">Binds 1 pyridoxal phosphate per subunit.</text>
</comment>
<feature type="binding site" evidence="11">
    <location>
        <position position="140"/>
    </location>
    <ligand>
        <name>pyridoxal 5'-phosphate</name>
        <dbReference type="ChEBI" id="CHEBI:597326"/>
    </ligand>
</feature>
<keyword evidence="3 11" id="KW-0032">Aminotransferase</keyword>
<reference evidence="13" key="2">
    <citation type="journal article" date="2021" name="PeerJ">
        <title>Extensive microbial diversity within the chicken gut microbiome revealed by metagenomics and culture.</title>
        <authorList>
            <person name="Gilroy R."/>
            <person name="Ravi A."/>
            <person name="Getino M."/>
            <person name="Pursley I."/>
            <person name="Horton D.L."/>
            <person name="Alikhan N.F."/>
            <person name="Baker D."/>
            <person name="Gharbi K."/>
            <person name="Hall N."/>
            <person name="Watson M."/>
            <person name="Adriaenssens E.M."/>
            <person name="Foster-Nyarko E."/>
            <person name="Jarju S."/>
            <person name="Secka A."/>
            <person name="Antonio M."/>
            <person name="Oren A."/>
            <person name="Chaudhuri R.R."/>
            <person name="La Ragione R."/>
            <person name="Hildebrand F."/>
            <person name="Pallen M.J."/>
        </authorList>
    </citation>
    <scope>NUCLEOTIDE SEQUENCE</scope>
    <source>
        <strain evidence="13">35461</strain>
    </source>
</reference>
<evidence type="ECO:0000259" key="12">
    <source>
        <dbReference type="Pfam" id="PF00266"/>
    </source>
</evidence>
<comment type="catalytic activity">
    <reaction evidence="9 11">
        <text>4-(phosphooxy)-L-threonine + 2-oxoglutarate = (R)-3-hydroxy-2-oxo-4-phosphooxybutanoate + L-glutamate</text>
        <dbReference type="Rhea" id="RHEA:16573"/>
        <dbReference type="ChEBI" id="CHEBI:16810"/>
        <dbReference type="ChEBI" id="CHEBI:29985"/>
        <dbReference type="ChEBI" id="CHEBI:58452"/>
        <dbReference type="ChEBI" id="CHEBI:58538"/>
        <dbReference type="EC" id="2.6.1.52"/>
    </reaction>
</comment>
<comment type="pathway">
    <text evidence="11">Cofactor biosynthesis; pyridoxine 5'-phosphate biosynthesis; pyridoxine 5'-phosphate from D-erythrose 4-phosphate: step 3/5.</text>
</comment>
<dbReference type="InterPro" id="IPR000192">
    <property type="entry name" value="Aminotrans_V_dom"/>
</dbReference>
<dbReference type="FunFam" id="3.90.1150.10:FF:000006">
    <property type="entry name" value="Phosphoserine aminotransferase"/>
    <property type="match status" value="1"/>
</dbReference>
<comment type="catalytic activity">
    <reaction evidence="10 11">
        <text>O-phospho-L-serine + 2-oxoglutarate = 3-phosphooxypyruvate + L-glutamate</text>
        <dbReference type="Rhea" id="RHEA:14329"/>
        <dbReference type="ChEBI" id="CHEBI:16810"/>
        <dbReference type="ChEBI" id="CHEBI:18110"/>
        <dbReference type="ChEBI" id="CHEBI:29985"/>
        <dbReference type="ChEBI" id="CHEBI:57524"/>
        <dbReference type="EC" id="2.6.1.52"/>
    </reaction>
</comment>
<feature type="modified residue" description="N6-(pyridoxal phosphate)lysine" evidence="11">
    <location>
        <position position="184"/>
    </location>
</feature>
<dbReference type="InterPro" id="IPR022278">
    <property type="entry name" value="Pser_aminoTfrase"/>
</dbReference>
<dbReference type="PANTHER" id="PTHR43247:SF1">
    <property type="entry name" value="PHOSPHOSERINE AMINOTRANSFERASE"/>
    <property type="match status" value="1"/>
</dbReference>
<dbReference type="PANTHER" id="PTHR43247">
    <property type="entry name" value="PHOSPHOSERINE AMINOTRANSFERASE"/>
    <property type="match status" value="1"/>
</dbReference>
<comment type="subcellular location">
    <subcellularLocation>
        <location evidence="11">Cytoplasm</location>
    </subcellularLocation>
</comment>
<dbReference type="GO" id="GO:0004648">
    <property type="term" value="F:O-phospho-L-serine:2-oxoglutarate aminotransferase activity"/>
    <property type="evidence" value="ECO:0007669"/>
    <property type="project" value="UniProtKB-UniRule"/>
</dbReference>
<evidence type="ECO:0000313" key="14">
    <source>
        <dbReference type="Proteomes" id="UP000886845"/>
    </source>
</evidence>
<keyword evidence="5 11" id="KW-0808">Transferase</keyword>
<evidence type="ECO:0000256" key="8">
    <source>
        <dbReference type="ARBA" id="ARBA00023299"/>
    </source>
</evidence>
<evidence type="ECO:0000256" key="3">
    <source>
        <dbReference type="ARBA" id="ARBA00022576"/>
    </source>
</evidence>
<comment type="caution">
    <text evidence="13">The sequence shown here is derived from an EMBL/GenBank/DDBJ whole genome shotgun (WGS) entry which is preliminary data.</text>
</comment>
<keyword evidence="11" id="KW-0963">Cytoplasm</keyword>
<proteinExistence type="inferred from homology"/>
<protein>
    <recommendedName>
        <fullName evidence="11">Phosphoserine aminotransferase</fullName>
        <ecNumber evidence="11">2.6.1.52</ecNumber>
    </recommendedName>
    <alternativeName>
        <fullName evidence="11">Phosphohydroxythreonine aminotransferase</fullName>
        <shortName evidence="11">PSAT</shortName>
    </alternativeName>
</protein>
<feature type="binding site" evidence="11">
    <location>
        <position position="103"/>
    </location>
    <ligand>
        <name>pyridoxal 5'-phosphate</name>
        <dbReference type="ChEBI" id="CHEBI:597326"/>
    </ligand>
</feature>
<keyword evidence="4 11" id="KW-0028">Amino-acid biosynthesis</keyword>
<evidence type="ECO:0000256" key="9">
    <source>
        <dbReference type="ARBA" id="ARBA00047630"/>
    </source>
</evidence>
<evidence type="ECO:0000256" key="11">
    <source>
        <dbReference type="HAMAP-Rule" id="MF_00160"/>
    </source>
</evidence>
<dbReference type="SUPFAM" id="SSF53383">
    <property type="entry name" value="PLP-dependent transferases"/>
    <property type="match status" value="1"/>
</dbReference>
<comment type="caution">
    <text evidence="11">Lacks conserved residue(s) required for the propagation of feature annotation.</text>
</comment>
<dbReference type="Gene3D" id="3.90.1150.10">
    <property type="entry name" value="Aspartate Aminotransferase, domain 1"/>
    <property type="match status" value="1"/>
</dbReference>
<name>A0A9D1NME2_9BACT</name>
<comment type="similarity">
    <text evidence="2 11">Belongs to the class-V pyridoxal-phosphate-dependent aminotransferase family. SerC subfamily.</text>
</comment>
<feature type="binding site" evidence="11">
    <location>
        <position position="43"/>
    </location>
    <ligand>
        <name>L-glutamate</name>
        <dbReference type="ChEBI" id="CHEBI:29985"/>
    </ligand>
</feature>
<dbReference type="EC" id="2.6.1.52" evidence="11"/>
<keyword evidence="8 11" id="KW-0718">Serine biosynthesis</keyword>
<dbReference type="EMBL" id="DVOR01000091">
    <property type="protein sequence ID" value="HIV09038.1"/>
    <property type="molecule type" value="Genomic_DNA"/>
</dbReference>
<dbReference type="NCBIfam" id="NF003764">
    <property type="entry name" value="PRK05355.1"/>
    <property type="match status" value="1"/>
</dbReference>
<dbReference type="Proteomes" id="UP000886845">
    <property type="component" value="Unassembled WGS sequence"/>
</dbReference>
<comment type="pathway">
    <text evidence="1 11">Amino-acid biosynthesis; L-serine biosynthesis; L-serine from 3-phospho-D-glycerate: step 2/3.</text>
</comment>
<evidence type="ECO:0000256" key="7">
    <source>
        <dbReference type="ARBA" id="ARBA00023096"/>
    </source>
</evidence>
<comment type="subunit">
    <text evidence="11">Homodimer.</text>
</comment>
<keyword evidence="7 11" id="KW-0664">Pyridoxine biosynthesis</keyword>
<dbReference type="InterPro" id="IPR015421">
    <property type="entry name" value="PyrdxlP-dep_Trfase_major"/>
</dbReference>
<dbReference type="GO" id="GO:0006564">
    <property type="term" value="P:L-serine biosynthetic process"/>
    <property type="evidence" value="ECO:0007669"/>
    <property type="project" value="UniProtKB-UniRule"/>
</dbReference>
<evidence type="ECO:0000256" key="10">
    <source>
        <dbReference type="ARBA" id="ARBA00049007"/>
    </source>
</evidence>
<dbReference type="GO" id="GO:0008615">
    <property type="term" value="P:pyridoxine biosynthetic process"/>
    <property type="evidence" value="ECO:0007669"/>
    <property type="project" value="UniProtKB-UniRule"/>
</dbReference>
<dbReference type="PIRSF" id="PIRSF000525">
    <property type="entry name" value="SerC"/>
    <property type="match status" value="1"/>
</dbReference>
<evidence type="ECO:0000256" key="4">
    <source>
        <dbReference type="ARBA" id="ARBA00022605"/>
    </source>
</evidence>
<evidence type="ECO:0000256" key="1">
    <source>
        <dbReference type="ARBA" id="ARBA00005099"/>
    </source>
</evidence>
<gene>
    <name evidence="11 13" type="primary">serC</name>
    <name evidence="13" type="ORF">IAC79_02845</name>
</gene>
<evidence type="ECO:0000256" key="6">
    <source>
        <dbReference type="ARBA" id="ARBA00022898"/>
    </source>
</evidence>
<keyword evidence="6 11" id="KW-0663">Pyridoxal phosphate</keyword>
<dbReference type="GO" id="GO:0030170">
    <property type="term" value="F:pyridoxal phosphate binding"/>
    <property type="evidence" value="ECO:0007669"/>
    <property type="project" value="UniProtKB-UniRule"/>
</dbReference>
<evidence type="ECO:0000256" key="2">
    <source>
        <dbReference type="ARBA" id="ARBA00006904"/>
    </source>
</evidence>
<dbReference type="Pfam" id="PF00266">
    <property type="entry name" value="Aminotran_5"/>
    <property type="match status" value="1"/>
</dbReference>